<reference evidence="3" key="2">
    <citation type="submission" date="2021-04" db="EMBL/GenBank/DDBJ databases">
        <authorList>
            <person name="Gilroy R."/>
        </authorList>
    </citation>
    <scope>NUCLEOTIDE SEQUENCE</scope>
    <source>
        <strain evidence="3">ChiBcec18-1249</strain>
    </source>
</reference>
<name>A0A9D2LKB7_9FIRM</name>
<keyword evidence="2" id="KW-1133">Transmembrane helix</keyword>
<dbReference type="AlphaFoldDB" id="A0A9D2LKB7"/>
<organism evidence="3 4">
    <name type="scientific">Candidatus Oscillibacter excrementigallinarum</name>
    <dbReference type="NCBI Taxonomy" id="2838716"/>
    <lineage>
        <taxon>Bacteria</taxon>
        <taxon>Bacillati</taxon>
        <taxon>Bacillota</taxon>
        <taxon>Clostridia</taxon>
        <taxon>Eubacteriales</taxon>
        <taxon>Oscillospiraceae</taxon>
        <taxon>Oscillibacter</taxon>
    </lineage>
</organism>
<gene>
    <name evidence="3" type="ORF">H9787_11605</name>
</gene>
<evidence type="ECO:0000313" key="4">
    <source>
        <dbReference type="Proteomes" id="UP000823824"/>
    </source>
</evidence>
<keyword evidence="2" id="KW-0472">Membrane</keyword>
<feature type="transmembrane region" description="Helical" evidence="2">
    <location>
        <begin position="412"/>
        <end position="438"/>
    </location>
</feature>
<sequence length="764" mass="81162">MADRIKGITVEIGGETTGLKKALQGVNKEISSTQSQLKDVERLLKLDPSNTTLLEQRQRLLSEAVDETSTKLEALKDAERQVQQQFQRGEVSREQYEALQREIIATEQQLDSLREAASRSNVTMQRIGQAALNVSEGATKVADATKPLTTAVLGLGAAVVSAVPATEEYRTAQGKLASAFEAAGFSAQAAQESYETFYKILGDADTATEASQLLAQLAEREEDVAEWGNIAAGIAGTFGDALPVESLIESANETARVGQVTGTLADALNWAGKVGEDEFNAMLADCSTESERNRLIMETLADTYSGAADAFWDNNAALVENREASSELQAQMAKLASSIQPVITSVTKLAAQFLGWFNDLSTGQKTAIAALLAIVAAISPVATAVGTVSSAIAIFTGAATTGSTAAMGLAKIMTFLTGPAGIVVAAIAGITAAVVLLWNNCEGFRDAVKAAWAVIQEAFQAFLSWLQETFAPVWTTLITTSQTIFQTFQEALSVAWETITFLFQTFLIFLQEVFGVSWTDILTTLQTVFSLFGTAIQTVIQVITTVFQGLISFLSTVFLTAWQSHWTNIQNFFSAFKDSITGIINGIKAVFQGVIDFITGVFTGDWERAWQGVQDIFKGIFDALVDIVKIPLNGVIDMINKAIGFINTLISGINKTISVLNALGAGLPKIPTIPTIEYLAKGGVLEAGSAIVGEAGPELLSLVNGKARVTPLTEAGGSGGSIQDGGAAAGYQQTLNFYTAAMTPAEVARQTRNATRKMLAGVRG</sequence>
<accession>A0A9D2LKB7</accession>
<comment type="caution">
    <text evidence="3">The sequence shown here is derived from an EMBL/GenBank/DDBJ whole genome shotgun (WGS) entry which is preliminary data.</text>
</comment>
<evidence type="ECO:0000256" key="1">
    <source>
        <dbReference type="SAM" id="Coils"/>
    </source>
</evidence>
<evidence type="ECO:0000313" key="3">
    <source>
        <dbReference type="EMBL" id="HJB14338.1"/>
    </source>
</evidence>
<reference evidence="3" key="1">
    <citation type="journal article" date="2021" name="PeerJ">
        <title>Extensive microbial diversity within the chicken gut microbiome revealed by metagenomics and culture.</title>
        <authorList>
            <person name="Gilroy R."/>
            <person name="Ravi A."/>
            <person name="Getino M."/>
            <person name="Pursley I."/>
            <person name="Horton D.L."/>
            <person name="Alikhan N.F."/>
            <person name="Baker D."/>
            <person name="Gharbi K."/>
            <person name="Hall N."/>
            <person name="Watson M."/>
            <person name="Adriaenssens E.M."/>
            <person name="Foster-Nyarko E."/>
            <person name="Jarju S."/>
            <person name="Secka A."/>
            <person name="Antonio M."/>
            <person name="Oren A."/>
            <person name="Chaudhuri R.R."/>
            <person name="La Ragione R."/>
            <person name="Hildebrand F."/>
            <person name="Pallen M.J."/>
        </authorList>
    </citation>
    <scope>NUCLEOTIDE SEQUENCE</scope>
    <source>
        <strain evidence="3">ChiBcec18-1249</strain>
    </source>
</reference>
<keyword evidence="1" id="KW-0175">Coiled coil</keyword>
<feature type="coiled-coil region" evidence="1">
    <location>
        <begin position="23"/>
        <end position="116"/>
    </location>
</feature>
<evidence type="ECO:0008006" key="5">
    <source>
        <dbReference type="Google" id="ProtNLM"/>
    </source>
</evidence>
<evidence type="ECO:0000256" key="2">
    <source>
        <dbReference type="SAM" id="Phobius"/>
    </source>
</evidence>
<protein>
    <recommendedName>
        <fullName evidence="5">Phage tail tape measure protein</fullName>
    </recommendedName>
</protein>
<dbReference type="Proteomes" id="UP000823824">
    <property type="component" value="Unassembled WGS sequence"/>
</dbReference>
<dbReference type="EMBL" id="DWZJ01000106">
    <property type="protein sequence ID" value="HJB14338.1"/>
    <property type="molecule type" value="Genomic_DNA"/>
</dbReference>
<feature type="transmembrane region" description="Helical" evidence="2">
    <location>
        <begin position="367"/>
        <end position="400"/>
    </location>
</feature>
<proteinExistence type="predicted"/>
<keyword evidence="2" id="KW-0812">Transmembrane</keyword>